<feature type="signal peptide" evidence="2">
    <location>
        <begin position="1"/>
        <end position="19"/>
    </location>
</feature>
<dbReference type="STRING" id="933388.S7ZGI1"/>
<evidence type="ECO:0000256" key="1">
    <source>
        <dbReference type="SAM" id="MobiDB-lite"/>
    </source>
</evidence>
<proteinExistence type="predicted"/>
<dbReference type="AlphaFoldDB" id="S7ZGI1"/>
<sequence length="118" mass="12173">MHFPTGAAFISLFLAVTCAAPLSNSHEHTSRRKVTYEVVNVAGTSTTSVAPATETLTETIKSVTTATKVMTSPVTITVFATSTSKPVSSSVPSSHGAPPSGASSDILRRRLVPTSVPS</sequence>
<dbReference type="Proteomes" id="UP000019376">
    <property type="component" value="Unassembled WGS sequence"/>
</dbReference>
<organism evidence="3 4">
    <name type="scientific">Penicillium oxalicum (strain 114-2 / CGMCC 5302)</name>
    <name type="common">Penicillium decumbens</name>
    <dbReference type="NCBI Taxonomy" id="933388"/>
    <lineage>
        <taxon>Eukaryota</taxon>
        <taxon>Fungi</taxon>
        <taxon>Dikarya</taxon>
        <taxon>Ascomycota</taxon>
        <taxon>Pezizomycotina</taxon>
        <taxon>Eurotiomycetes</taxon>
        <taxon>Eurotiomycetidae</taxon>
        <taxon>Eurotiales</taxon>
        <taxon>Aspergillaceae</taxon>
        <taxon>Penicillium</taxon>
    </lineage>
</organism>
<protein>
    <submittedName>
        <fullName evidence="3">Uncharacterized protein</fullName>
    </submittedName>
</protein>
<evidence type="ECO:0000313" key="4">
    <source>
        <dbReference type="Proteomes" id="UP000019376"/>
    </source>
</evidence>
<accession>S7ZGI1</accession>
<dbReference type="OrthoDB" id="4369889at2759"/>
<feature type="chain" id="PRO_5004548005" evidence="2">
    <location>
        <begin position="20"/>
        <end position="118"/>
    </location>
</feature>
<evidence type="ECO:0000313" key="3">
    <source>
        <dbReference type="EMBL" id="EPS29790.1"/>
    </source>
</evidence>
<name>S7ZGI1_PENO1</name>
<keyword evidence="2" id="KW-0732">Signal</keyword>
<reference evidence="3 4" key="1">
    <citation type="journal article" date="2013" name="PLoS ONE">
        <title>Genomic and secretomic analyses reveal unique features of the lignocellulolytic enzyme system of Penicillium decumbens.</title>
        <authorList>
            <person name="Liu G."/>
            <person name="Zhang L."/>
            <person name="Wei X."/>
            <person name="Zou G."/>
            <person name="Qin Y."/>
            <person name="Ma L."/>
            <person name="Li J."/>
            <person name="Zheng H."/>
            <person name="Wang S."/>
            <person name="Wang C."/>
            <person name="Xun L."/>
            <person name="Zhao G.-P."/>
            <person name="Zhou Z."/>
            <person name="Qu Y."/>
        </authorList>
    </citation>
    <scope>NUCLEOTIDE SEQUENCE [LARGE SCALE GENOMIC DNA]</scope>
    <source>
        <strain evidence="4">114-2 / CGMCC 5302</strain>
    </source>
</reference>
<evidence type="ECO:0000256" key="2">
    <source>
        <dbReference type="SAM" id="SignalP"/>
    </source>
</evidence>
<dbReference type="EMBL" id="KB644412">
    <property type="protein sequence ID" value="EPS29790.1"/>
    <property type="molecule type" value="Genomic_DNA"/>
</dbReference>
<dbReference type="HOGENOM" id="CLU_2073970_0_0_1"/>
<feature type="compositionally biased region" description="Low complexity" evidence="1">
    <location>
        <begin position="83"/>
        <end position="104"/>
    </location>
</feature>
<gene>
    <name evidence="3" type="ORF">PDE_04740</name>
</gene>
<dbReference type="PhylomeDB" id="S7ZGI1"/>
<keyword evidence="4" id="KW-1185">Reference proteome</keyword>
<feature type="region of interest" description="Disordered" evidence="1">
    <location>
        <begin position="83"/>
        <end position="118"/>
    </location>
</feature>